<dbReference type="InterPro" id="IPR011990">
    <property type="entry name" value="TPR-like_helical_dom_sf"/>
</dbReference>
<proteinExistence type="predicted"/>
<name>A0A4R3UH38_ROSSA</name>
<dbReference type="SUPFAM" id="SSF48452">
    <property type="entry name" value="TPR-like"/>
    <property type="match status" value="1"/>
</dbReference>
<dbReference type="EMBL" id="SMBU01000043">
    <property type="protein sequence ID" value="TCU87815.1"/>
    <property type="molecule type" value="Genomic_DNA"/>
</dbReference>
<sequence length="250" mass="27461">MPDSRKPMNHCLLAQACCVALALALAALPLAAQPSKRAPPPEGCGETHNTYGPFDHRSAHASQLYIVESVHFTRGVENLTHGSTGPFSKDIAYTLAVFPNHPRAIMSMARLADREKSNQADGADMTVECYFARGMNFAPDDLVFRMLYVNYLIQHKRLDEAHRFLDYVVTQAGDNQLTLFNAGLLYFDMQDYDKALIQAHRAMALGMTRTELRDRLNSVGRWKEPDPAEAPDAAASAPLPAASAASQTSP</sequence>
<dbReference type="Proteomes" id="UP000295110">
    <property type="component" value="Unassembled WGS sequence"/>
</dbReference>
<evidence type="ECO:0008006" key="5">
    <source>
        <dbReference type="Google" id="ProtNLM"/>
    </source>
</evidence>
<keyword evidence="4" id="KW-1185">Reference proteome</keyword>
<feature type="signal peptide" evidence="2">
    <location>
        <begin position="1"/>
        <end position="32"/>
    </location>
</feature>
<feature type="chain" id="PRO_5020360793" description="TPR repeat protein" evidence="2">
    <location>
        <begin position="33"/>
        <end position="250"/>
    </location>
</feature>
<evidence type="ECO:0000256" key="1">
    <source>
        <dbReference type="SAM" id="MobiDB-lite"/>
    </source>
</evidence>
<comment type="caution">
    <text evidence="3">The sequence shown here is derived from an EMBL/GenBank/DDBJ whole genome shotgun (WGS) entry which is preliminary data.</text>
</comment>
<reference evidence="3 4" key="1">
    <citation type="submission" date="2019-03" db="EMBL/GenBank/DDBJ databases">
        <title>Genomic Encyclopedia of Type Strains, Phase IV (KMG-IV): sequencing the most valuable type-strain genomes for metagenomic binning, comparative biology and taxonomic classification.</title>
        <authorList>
            <person name="Goeker M."/>
        </authorList>
    </citation>
    <scope>NUCLEOTIDE SEQUENCE [LARGE SCALE GENOMIC DNA]</scope>
    <source>
        <strain evidence="3 4">DSM 654</strain>
    </source>
</reference>
<evidence type="ECO:0000313" key="3">
    <source>
        <dbReference type="EMBL" id="TCU87815.1"/>
    </source>
</evidence>
<dbReference type="AlphaFoldDB" id="A0A4R3UH38"/>
<dbReference type="PROSITE" id="PS51257">
    <property type="entry name" value="PROKAR_LIPOPROTEIN"/>
    <property type="match status" value="1"/>
</dbReference>
<protein>
    <recommendedName>
        <fullName evidence="5">TPR repeat protein</fullName>
    </recommendedName>
</protein>
<feature type="compositionally biased region" description="Low complexity" evidence="1">
    <location>
        <begin position="230"/>
        <end position="250"/>
    </location>
</feature>
<dbReference type="Gene3D" id="1.25.40.10">
    <property type="entry name" value="Tetratricopeptide repeat domain"/>
    <property type="match status" value="1"/>
</dbReference>
<organism evidence="3 4">
    <name type="scientific">Roseateles saccharophilus</name>
    <name type="common">Pseudomonas saccharophila</name>
    <dbReference type="NCBI Taxonomy" id="304"/>
    <lineage>
        <taxon>Bacteria</taxon>
        <taxon>Pseudomonadati</taxon>
        <taxon>Pseudomonadota</taxon>
        <taxon>Betaproteobacteria</taxon>
        <taxon>Burkholderiales</taxon>
        <taxon>Sphaerotilaceae</taxon>
        <taxon>Roseateles</taxon>
    </lineage>
</organism>
<feature type="region of interest" description="Disordered" evidence="1">
    <location>
        <begin position="218"/>
        <end position="250"/>
    </location>
</feature>
<evidence type="ECO:0000256" key="2">
    <source>
        <dbReference type="SAM" id="SignalP"/>
    </source>
</evidence>
<evidence type="ECO:0000313" key="4">
    <source>
        <dbReference type="Proteomes" id="UP000295110"/>
    </source>
</evidence>
<accession>A0A4R3UH38</accession>
<gene>
    <name evidence="3" type="ORF">EV671_10439</name>
</gene>
<keyword evidence="2" id="KW-0732">Signal</keyword>